<evidence type="ECO:0000256" key="2">
    <source>
        <dbReference type="ARBA" id="ARBA00022649"/>
    </source>
</evidence>
<gene>
    <name evidence="9" type="ORF">A3G49_01025</name>
</gene>
<dbReference type="EMBL" id="MHQY01000032">
    <property type="protein sequence ID" value="OHA13244.1"/>
    <property type="molecule type" value="Genomic_DNA"/>
</dbReference>
<evidence type="ECO:0000256" key="4">
    <source>
        <dbReference type="ARBA" id="ARBA00022723"/>
    </source>
</evidence>
<comment type="similarity">
    <text evidence="7">Belongs to the PINc/VapC protein family.</text>
</comment>
<evidence type="ECO:0000259" key="8">
    <source>
        <dbReference type="Pfam" id="PF01850"/>
    </source>
</evidence>
<keyword evidence="6" id="KW-0460">Magnesium</keyword>
<reference evidence="9 10" key="1">
    <citation type="journal article" date="2016" name="Nat. Commun.">
        <title>Thousands of microbial genomes shed light on interconnected biogeochemical processes in an aquifer system.</title>
        <authorList>
            <person name="Anantharaman K."/>
            <person name="Brown C.T."/>
            <person name="Hug L.A."/>
            <person name="Sharon I."/>
            <person name="Castelle C.J."/>
            <person name="Probst A.J."/>
            <person name="Thomas B.C."/>
            <person name="Singh A."/>
            <person name="Wilkins M.J."/>
            <person name="Karaoz U."/>
            <person name="Brodie E.L."/>
            <person name="Williams K.H."/>
            <person name="Hubbard S.S."/>
            <person name="Banfield J.F."/>
        </authorList>
    </citation>
    <scope>NUCLEOTIDE SEQUENCE [LARGE SCALE GENOMIC DNA]</scope>
</reference>
<evidence type="ECO:0000256" key="3">
    <source>
        <dbReference type="ARBA" id="ARBA00022722"/>
    </source>
</evidence>
<sequence length="124" mass="14110">MMYVLDTNAIIYFLKGDTDVSVFFRDIFQKDVPIYISAVTEVELFSFQPLSQKEIENIEEVLKTLVTIPVDSRLARLAGFLRRQHRLKIPDSVIAATALLTGSTLITRNIRDFKYVSNLSIIAV</sequence>
<dbReference type="PANTHER" id="PTHR33653">
    <property type="entry name" value="RIBONUCLEASE VAPC2"/>
    <property type="match status" value="1"/>
</dbReference>
<feature type="domain" description="PIN" evidence="8">
    <location>
        <begin position="3"/>
        <end position="116"/>
    </location>
</feature>
<dbReference type="PANTHER" id="PTHR33653:SF1">
    <property type="entry name" value="RIBONUCLEASE VAPC2"/>
    <property type="match status" value="1"/>
</dbReference>
<dbReference type="GO" id="GO:0016787">
    <property type="term" value="F:hydrolase activity"/>
    <property type="evidence" value="ECO:0007669"/>
    <property type="project" value="UniProtKB-KW"/>
</dbReference>
<protein>
    <recommendedName>
        <fullName evidence="8">PIN domain-containing protein</fullName>
    </recommendedName>
</protein>
<comment type="cofactor">
    <cofactor evidence="1">
        <name>Mg(2+)</name>
        <dbReference type="ChEBI" id="CHEBI:18420"/>
    </cofactor>
</comment>
<evidence type="ECO:0000313" key="10">
    <source>
        <dbReference type="Proteomes" id="UP000177171"/>
    </source>
</evidence>
<dbReference type="SUPFAM" id="SSF88723">
    <property type="entry name" value="PIN domain-like"/>
    <property type="match status" value="1"/>
</dbReference>
<dbReference type="InterPro" id="IPR029060">
    <property type="entry name" value="PIN-like_dom_sf"/>
</dbReference>
<dbReference type="Proteomes" id="UP000177171">
    <property type="component" value="Unassembled WGS sequence"/>
</dbReference>
<comment type="caution">
    <text evidence="9">The sequence shown here is derived from an EMBL/GenBank/DDBJ whole genome shotgun (WGS) entry which is preliminary data.</text>
</comment>
<keyword evidence="5" id="KW-0378">Hydrolase</keyword>
<evidence type="ECO:0000256" key="5">
    <source>
        <dbReference type="ARBA" id="ARBA00022801"/>
    </source>
</evidence>
<dbReference type="Pfam" id="PF01850">
    <property type="entry name" value="PIN"/>
    <property type="match status" value="1"/>
</dbReference>
<keyword evidence="2" id="KW-1277">Toxin-antitoxin system</keyword>
<organism evidence="9 10">
    <name type="scientific">Candidatus Sungbacteria bacterium RIFCSPLOWO2_12_FULL_41_11</name>
    <dbReference type="NCBI Taxonomy" id="1802286"/>
    <lineage>
        <taxon>Bacteria</taxon>
        <taxon>Candidatus Sungiibacteriota</taxon>
    </lineage>
</organism>
<dbReference type="AlphaFoldDB" id="A0A1G2LNZ1"/>
<evidence type="ECO:0000313" key="9">
    <source>
        <dbReference type="EMBL" id="OHA13244.1"/>
    </source>
</evidence>
<keyword evidence="3" id="KW-0540">Nuclease</keyword>
<dbReference type="GO" id="GO:0004518">
    <property type="term" value="F:nuclease activity"/>
    <property type="evidence" value="ECO:0007669"/>
    <property type="project" value="UniProtKB-KW"/>
</dbReference>
<accession>A0A1G2LNZ1</accession>
<dbReference type="InterPro" id="IPR050556">
    <property type="entry name" value="Type_II_TA_system_RNase"/>
</dbReference>
<evidence type="ECO:0000256" key="7">
    <source>
        <dbReference type="ARBA" id="ARBA00038093"/>
    </source>
</evidence>
<keyword evidence="4" id="KW-0479">Metal-binding</keyword>
<name>A0A1G2LNZ1_9BACT</name>
<dbReference type="Gene3D" id="3.40.50.1010">
    <property type="entry name" value="5'-nuclease"/>
    <property type="match status" value="1"/>
</dbReference>
<proteinExistence type="inferred from homology"/>
<dbReference type="GO" id="GO:0046872">
    <property type="term" value="F:metal ion binding"/>
    <property type="evidence" value="ECO:0007669"/>
    <property type="project" value="UniProtKB-KW"/>
</dbReference>
<dbReference type="InterPro" id="IPR002716">
    <property type="entry name" value="PIN_dom"/>
</dbReference>
<dbReference type="CDD" id="cd18738">
    <property type="entry name" value="PIN_VapC4-5_FitB-like"/>
    <property type="match status" value="1"/>
</dbReference>
<evidence type="ECO:0000256" key="6">
    <source>
        <dbReference type="ARBA" id="ARBA00022842"/>
    </source>
</evidence>
<evidence type="ECO:0000256" key="1">
    <source>
        <dbReference type="ARBA" id="ARBA00001946"/>
    </source>
</evidence>